<comment type="caution">
    <text evidence="1">The sequence shown here is derived from an EMBL/GenBank/DDBJ whole genome shotgun (WGS) entry which is preliminary data.</text>
</comment>
<dbReference type="EMBL" id="QXFY01006147">
    <property type="protein sequence ID" value="KAE9269669.1"/>
    <property type="molecule type" value="Genomic_DNA"/>
</dbReference>
<reference evidence="1 2" key="1">
    <citation type="submission" date="2018-09" db="EMBL/GenBank/DDBJ databases">
        <title>Genomic investigation of the strawberry pathogen Phytophthora fragariae indicates pathogenicity is determined by transcriptional variation in three key races.</title>
        <authorList>
            <person name="Adams T.M."/>
            <person name="Armitage A.D."/>
            <person name="Sobczyk M.K."/>
            <person name="Bates H.J."/>
            <person name="Dunwell J.M."/>
            <person name="Nellist C.F."/>
            <person name="Harrison R.J."/>
        </authorList>
    </citation>
    <scope>NUCLEOTIDE SEQUENCE [LARGE SCALE GENOMIC DNA]</scope>
    <source>
        <strain evidence="1 2">NOV-77</strain>
    </source>
</reference>
<name>A0A6G0Q4G5_9STRA</name>
<dbReference type="AlphaFoldDB" id="A0A6G0Q4G5"/>
<sequence>MKGFSTDEKALSAAVVRYHLVLRDIKPVYKMKFGKEMRGLSSSCKSICSCKSFSFCVYAASVGGGAAHGQRRHSRGLPVTSTCVASARGLLYHQSSSPPIEIHGPAYTYTNLNNGHFPLHH</sequence>
<organism evidence="1 2">
    <name type="scientific">Phytophthora fragariae</name>
    <dbReference type="NCBI Taxonomy" id="53985"/>
    <lineage>
        <taxon>Eukaryota</taxon>
        <taxon>Sar</taxon>
        <taxon>Stramenopiles</taxon>
        <taxon>Oomycota</taxon>
        <taxon>Peronosporomycetes</taxon>
        <taxon>Peronosporales</taxon>
        <taxon>Peronosporaceae</taxon>
        <taxon>Phytophthora</taxon>
    </lineage>
</organism>
<evidence type="ECO:0000313" key="1">
    <source>
        <dbReference type="EMBL" id="KAE9269669.1"/>
    </source>
</evidence>
<protein>
    <submittedName>
        <fullName evidence="1">Uncharacterized protein</fullName>
    </submittedName>
</protein>
<proteinExistence type="predicted"/>
<evidence type="ECO:0000313" key="2">
    <source>
        <dbReference type="Proteomes" id="UP000486351"/>
    </source>
</evidence>
<gene>
    <name evidence="1" type="ORF">PF008_g30804</name>
</gene>
<accession>A0A6G0Q4G5</accession>
<dbReference type="Proteomes" id="UP000486351">
    <property type="component" value="Unassembled WGS sequence"/>
</dbReference>